<sequence length="284" mass="33018">MSQLIKNRKAVTTAPSLIPLPLTLAATASVQMNPRRLIWLVPGSPRRRFHQPPQWCYLLALDMVTAAPARPTQHRHPLLMPRGHNNTNYNFNDINDNMLAYVNRLFAERYKQWKSNLHQYFQKFDDPQIALEEGCQKEFEDQEDNWVWLCSHFQEPSYVKAKANKINREKKTILHYLGLRPFSYRIEARGVQNSRRSMSLETLMFDLGMSWPRCEVSNPYRHLRSDSRMEARDEPRASSSSQPKDEVTALIAKVADLRTDLAFSQSSIRLPDIRPLSTSKPLQP</sequence>
<protein>
    <submittedName>
        <fullName evidence="2">Uncharacterized protein</fullName>
    </submittedName>
</protein>
<gene>
    <name evidence="2" type="ORF">D8674_008364</name>
</gene>
<keyword evidence="3" id="KW-1185">Reference proteome</keyword>
<organism evidence="2 3">
    <name type="scientific">Pyrus ussuriensis x Pyrus communis</name>
    <dbReference type="NCBI Taxonomy" id="2448454"/>
    <lineage>
        <taxon>Eukaryota</taxon>
        <taxon>Viridiplantae</taxon>
        <taxon>Streptophyta</taxon>
        <taxon>Embryophyta</taxon>
        <taxon>Tracheophyta</taxon>
        <taxon>Spermatophyta</taxon>
        <taxon>Magnoliopsida</taxon>
        <taxon>eudicotyledons</taxon>
        <taxon>Gunneridae</taxon>
        <taxon>Pentapetalae</taxon>
        <taxon>rosids</taxon>
        <taxon>fabids</taxon>
        <taxon>Rosales</taxon>
        <taxon>Rosaceae</taxon>
        <taxon>Amygdaloideae</taxon>
        <taxon>Maleae</taxon>
        <taxon>Pyrus</taxon>
    </lineage>
</organism>
<reference evidence="2 3" key="1">
    <citation type="submission" date="2019-09" db="EMBL/GenBank/DDBJ databases">
        <authorList>
            <person name="Ou C."/>
        </authorList>
    </citation>
    <scope>NUCLEOTIDE SEQUENCE [LARGE SCALE GENOMIC DNA]</scope>
    <source>
        <strain evidence="2">S2</strain>
        <tissue evidence="2">Leaf</tissue>
    </source>
</reference>
<dbReference type="OrthoDB" id="1921870at2759"/>
<dbReference type="EMBL" id="SMOL01000143">
    <property type="protein sequence ID" value="KAB2630845.1"/>
    <property type="molecule type" value="Genomic_DNA"/>
</dbReference>
<dbReference type="Proteomes" id="UP000327157">
    <property type="component" value="Chromosome 12"/>
</dbReference>
<evidence type="ECO:0000313" key="2">
    <source>
        <dbReference type="EMBL" id="KAB2630845.1"/>
    </source>
</evidence>
<feature type="region of interest" description="Disordered" evidence="1">
    <location>
        <begin position="225"/>
        <end position="246"/>
    </location>
</feature>
<accession>A0A5N5HSJ7</accession>
<reference evidence="2 3" key="3">
    <citation type="submission" date="2019-11" db="EMBL/GenBank/DDBJ databases">
        <title>A de novo genome assembly of a pear dwarfing rootstock.</title>
        <authorList>
            <person name="Wang F."/>
            <person name="Wang J."/>
            <person name="Li S."/>
            <person name="Zhang Y."/>
            <person name="Fang M."/>
            <person name="Ma L."/>
            <person name="Zhao Y."/>
            <person name="Jiang S."/>
        </authorList>
    </citation>
    <scope>NUCLEOTIDE SEQUENCE [LARGE SCALE GENOMIC DNA]</scope>
    <source>
        <strain evidence="2">S2</strain>
        <tissue evidence="2">Leaf</tissue>
    </source>
</reference>
<evidence type="ECO:0000256" key="1">
    <source>
        <dbReference type="SAM" id="MobiDB-lite"/>
    </source>
</evidence>
<proteinExistence type="predicted"/>
<dbReference type="AlphaFoldDB" id="A0A5N5HSJ7"/>
<evidence type="ECO:0000313" key="3">
    <source>
        <dbReference type="Proteomes" id="UP000327157"/>
    </source>
</evidence>
<name>A0A5N5HSJ7_9ROSA</name>
<reference evidence="3" key="2">
    <citation type="submission" date="2019-10" db="EMBL/GenBank/DDBJ databases">
        <title>A de novo genome assembly of a pear dwarfing rootstock.</title>
        <authorList>
            <person name="Wang F."/>
            <person name="Wang J."/>
            <person name="Li S."/>
            <person name="Zhang Y."/>
            <person name="Fang M."/>
            <person name="Ma L."/>
            <person name="Zhao Y."/>
            <person name="Jiang S."/>
        </authorList>
    </citation>
    <scope>NUCLEOTIDE SEQUENCE [LARGE SCALE GENOMIC DNA]</scope>
</reference>
<feature type="compositionally biased region" description="Basic and acidic residues" evidence="1">
    <location>
        <begin position="225"/>
        <end position="236"/>
    </location>
</feature>
<comment type="caution">
    <text evidence="2">The sequence shown here is derived from an EMBL/GenBank/DDBJ whole genome shotgun (WGS) entry which is preliminary data.</text>
</comment>